<sequence>MVKNNTSQDGKFMSTVKVGEKGQIVIPKGARDLFDIKPGDTLLLLADIKQGIAIVKNDLFKQFANEIIQAQENPEEAE</sequence>
<dbReference type="InterPro" id="IPR052975">
    <property type="entry name" value="Repressor-like_regulatory"/>
</dbReference>
<evidence type="ECO:0000259" key="1">
    <source>
        <dbReference type="SMART" id="SM00966"/>
    </source>
</evidence>
<keyword evidence="3" id="KW-1185">Reference proteome</keyword>
<dbReference type="SUPFAM" id="SSF89447">
    <property type="entry name" value="AbrB/MazE/MraZ-like"/>
    <property type="match status" value="1"/>
</dbReference>
<evidence type="ECO:0000313" key="3">
    <source>
        <dbReference type="Proteomes" id="UP001519272"/>
    </source>
</evidence>
<dbReference type="Pfam" id="PF04014">
    <property type="entry name" value="MazE_antitoxin"/>
    <property type="match status" value="1"/>
</dbReference>
<comment type="caution">
    <text evidence="2">The sequence shown here is derived from an EMBL/GenBank/DDBJ whole genome shotgun (WGS) entry which is preliminary data.</text>
</comment>
<dbReference type="RefSeq" id="WP_245251405.1">
    <property type="nucleotide sequence ID" value="NZ_JAGGKG010000010.1"/>
</dbReference>
<dbReference type="PANTHER" id="PTHR34860">
    <property type="entry name" value="REPRESSOR-LIKE PROTEIN SSO7C3"/>
    <property type="match status" value="1"/>
</dbReference>
<reference evidence="2 3" key="1">
    <citation type="submission" date="2021-03" db="EMBL/GenBank/DDBJ databases">
        <title>Genomic Encyclopedia of Type Strains, Phase IV (KMG-IV): sequencing the most valuable type-strain genomes for metagenomic binning, comparative biology and taxonomic classification.</title>
        <authorList>
            <person name="Goeker M."/>
        </authorList>
    </citation>
    <scope>NUCLEOTIDE SEQUENCE [LARGE SCALE GENOMIC DNA]</scope>
    <source>
        <strain evidence="2 3">DSM 14349</strain>
    </source>
</reference>
<dbReference type="PANTHER" id="PTHR34860:SF6">
    <property type="entry name" value="REPRESSOR-LIKE PROTEIN SSO7C3"/>
    <property type="match status" value="1"/>
</dbReference>
<dbReference type="Proteomes" id="UP001519272">
    <property type="component" value="Unassembled WGS sequence"/>
</dbReference>
<dbReference type="SMART" id="SM00966">
    <property type="entry name" value="SpoVT_AbrB"/>
    <property type="match status" value="1"/>
</dbReference>
<proteinExistence type="predicted"/>
<dbReference type="EMBL" id="JAGGKG010000010">
    <property type="protein sequence ID" value="MBP1905736.1"/>
    <property type="molecule type" value="Genomic_DNA"/>
</dbReference>
<name>A0ABS4FT28_9BACL</name>
<dbReference type="Gene3D" id="2.10.260.10">
    <property type="match status" value="1"/>
</dbReference>
<accession>A0ABS4FT28</accession>
<evidence type="ECO:0000313" key="2">
    <source>
        <dbReference type="EMBL" id="MBP1905736.1"/>
    </source>
</evidence>
<protein>
    <submittedName>
        <fullName evidence="2">AbrB family looped-hinge helix DNA binding protein</fullName>
    </submittedName>
</protein>
<dbReference type="InterPro" id="IPR037914">
    <property type="entry name" value="SpoVT-AbrB_sf"/>
</dbReference>
<gene>
    <name evidence="2" type="ORF">J2Z32_002384</name>
</gene>
<feature type="domain" description="SpoVT-AbrB" evidence="1">
    <location>
        <begin position="16"/>
        <end position="60"/>
    </location>
</feature>
<dbReference type="InterPro" id="IPR007159">
    <property type="entry name" value="SpoVT-AbrB_dom"/>
</dbReference>
<dbReference type="NCBIfam" id="TIGR01439">
    <property type="entry name" value="lp_hng_hel_AbrB"/>
    <property type="match status" value="1"/>
</dbReference>
<organism evidence="2 3">
    <name type="scientific">Paenibacillus turicensis</name>
    <dbReference type="NCBI Taxonomy" id="160487"/>
    <lineage>
        <taxon>Bacteria</taxon>
        <taxon>Bacillati</taxon>
        <taxon>Bacillota</taxon>
        <taxon>Bacilli</taxon>
        <taxon>Bacillales</taxon>
        <taxon>Paenibacillaceae</taxon>
        <taxon>Paenibacillus</taxon>
    </lineage>
</organism>